<keyword evidence="2" id="KW-1185">Reference proteome</keyword>
<sequence length="51" mass="5549">MTGPKLPAGRLLVPFNVKRLAVYGFRLQSWHAGLSANSLPVPTCTLLSLQQ</sequence>
<dbReference type="GeneID" id="85393325"/>
<evidence type="ECO:0000313" key="2">
    <source>
        <dbReference type="Proteomes" id="UP001244207"/>
    </source>
</evidence>
<protein>
    <submittedName>
        <fullName evidence="1">Uncharacterized protein</fullName>
    </submittedName>
</protein>
<evidence type="ECO:0000313" key="1">
    <source>
        <dbReference type="EMBL" id="KAK1711612.1"/>
    </source>
</evidence>
<dbReference type="RefSeq" id="XP_060359165.1">
    <property type="nucleotide sequence ID" value="XM_060509426.1"/>
</dbReference>
<dbReference type="AlphaFoldDB" id="A0AAD8UEB8"/>
<dbReference type="EMBL" id="JAHMHS010000157">
    <property type="protein sequence ID" value="KAK1711612.1"/>
    <property type="molecule type" value="Genomic_DNA"/>
</dbReference>
<accession>A0AAD8UEB8</accession>
<reference evidence="1" key="1">
    <citation type="submission" date="2021-12" db="EMBL/GenBank/DDBJ databases">
        <title>Comparative genomics, transcriptomics and evolutionary studies reveal genomic signatures of adaptation to plant cell wall in hemibiotrophic fungi.</title>
        <authorList>
            <consortium name="DOE Joint Genome Institute"/>
            <person name="Baroncelli R."/>
            <person name="Diaz J.F."/>
            <person name="Benocci T."/>
            <person name="Peng M."/>
            <person name="Battaglia E."/>
            <person name="Haridas S."/>
            <person name="Andreopoulos W."/>
            <person name="Labutti K."/>
            <person name="Pangilinan J."/>
            <person name="Floch G.L."/>
            <person name="Makela M.R."/>
            <person name="Henrissat B."/>
            <person name="Grigoriev I.V."/>
            <person name="Crouch J.A."/>
            <person name="De Vries R.P."/>
            <person name="Sukno S.A."/>
            <person name="Thon M.R."/>
        </authorList>
    </citation>
    <scope>NUCLEOTIDE SEQUENCE</scope>
    <source>
        <strain evidence="1">CBS 112980</strain>
    </source>
</reference>
<gene>
    <name evidence="1" type="ORF">BDZ83DRAFT_639455</name>
</gene>
<name>A0AAD8UEB8_GLOAC</name>
<comment type="caution">
    <text evidence="1">The sequence shown here is derived from an EMBL/GenBank/DDBJ whole genome shotgun (WGS) entry which is preliminary data.</text>
</comment>
<dbReference type="Proteomes" id="UP001244207">
    <property type="component" value="Unassembled WGS sequence"/>
</dbReference>
<organism evidence="1 2">
    <name type="scientific">Glomerella acutata</name>
    <name type="common">Colletotrichum acutatum</name>
    <dbReference type="NCBI Taxonomy" id="27357"/>
    <lineage>
        <taxon>Eukaryota</taxon>
        <taxon>Fungi</taxon>
        <taxon>Dikarya</taxon>
        <taxon>Ascomycota</taxon>
        <taxon>Pezizomycotina</taxon>
        <taxon>Sordariomycetes</taxon>
        <taxon>Hypocreomycetidae</taxon>
        <taxon>Glomerellales</taxon>
        <taxon>Glomerellaceae</taxon>
        <taxon>Colletotrichum</taxon>
        <taxon>Colletotrichum acutatum species complex</taxon>
    </lineage>
</organism>
<proteinExistence type="predicted"/>